<evidence type="ECO:0000256" key="8">
    <source>
        <dbReference type="ARBA" id="ARBA00022946"/>
    </source>
</evidence>
<dbReference type="CDD" id="cd00610">
    <property type="entry name" value="OAT_like"/>
    <property type="match status" value="1"/>
</dbReference>
<organism evidence="10">
    <name type="scientific">uncultured Rubrobacteraceae bacterium</name>
    <dbReference type="NCBI Taxonomy" id="349277"/>
    <lineage>
        <taxon>Bacteria</taxon>
        <taxon>Bacillati</taxon>
        <taxon>Actinomycetota</taxon>
        <taxon>Rubrobacteria</taxon>
        <taxon>Rubrobacterales</taxon>
        <taxon>Rubrobacteraceae</taxon>
        <taxon>environmental samples</taxon>
    </lineage>
</organism>
<dbReference type="InterPro" id="IPR005814">
    <property type="entry name" value="Aminotrans_3"/>
</dbReference>
<evidence type="ECO:0000256" key="2">
    <source>
        <dbReference type="ARBA" id="ARBA00008954"/>
    </source>
</evidence>
<dbReference type="PROSITE" id="PS00600">
    <property type="entry name" value="AA_TRANSFER_CLASS_3"/>
    <property type="match status" value="1"/>
</dbReference>
<dbReference type="PANTHER" id="PTHR45688">
    <property type="match status" value="1"/>
</dbReference>
<dbReference type="EC" id="2.6.1.44" evidence="4"/>
<keyword evidence="6 10" id="KW-0808">Transferase</keyword>
<dbReference type="PANTHER" id="PTHR45688:SF3">
    <property type="entry name" value="ALANINE--GLYOXYLATE AMINOTRANSFERASE 2, MITOCHONDRIAL"/>
    <property type="match status" value="1"/>
</dbReference>
<protein>
    <recommendedName>
        <fullName evidence="4">alanine--glyoxylate transaminase</fullName>
        <ecNumber evidence="4">2.6.1.44</ecNumber>
    </recommendedName>
</protein>
<evidence type="ECO:0000256" key="4">
    <source>
        <dbReference type="ARBA" id="ARBA00013049"/>
    </source>
</evidence>
<dbReference type="EMBL" id="CADCVB010000023">
    <property type="protein sequence ID" value="CAA9410599.1"/>
    <property type="molecule type" value="Genomic_DNA"/>
</dbReference>
<dbReference type="PIRSF" id="PIRSF000521">
    <property type="entry name" value="Transaminase_4ab_Lys_Orn"/>
    <property type="match status" value="1"/>
</dbReference>
<name>A0A6J4PGV2_9ACTN</name>
<dbReference type="Gene3D" id="3.90.1150.10">
    <property type="entry name" value="Aspartate Aminotransferase, domain 1"/>
    <property type="match status" value="1"/>
</dbReference>
<keyword evidence="8" id="KW-0809">Transit peptide</keyword>
<dbReference type="SUPFAM" id="SSF53383">
    <property type="entry name" value="PLP-dependent transferases"/>
    <property type="match status" value="1"/>
</dbReference>
<evidence type="ECO:0000256" key="5">
    <source>
        <dbReference type="ARBA" id="ARBA00022576"/>
    </source>
</evidence>
<dbReference type="InterPro" id="IPR015422">
    <property type="entry name" value="PyrdxlP-dep_Trfase_small"/>
</dbReference>
<keyword evidence="7 9" id="KW-0663">Pyridoxal phosphate</keyword>
<dbReference type="GO" id="GO:0008453">
    <property type="term" value="F:alanine-glyoxylate transaminase activity"/>
    <property type="evidence" value="ECO:0007669"/>
    <property type="project" value="UniProtKB-EC"/>
</dbReference>
<evidence type="ECO:0000256" key="7">
    <source>
        <dbReference type="ARBA" id="ARBA00022898"/>
    </source>
</evidence>
<proteinExistence type="inferred from homology"/>
<dbReference type="Pfam" id="PF00202">
    <property type="entry name" value="Aminotran_3"/>
    <property type="match status" value="1"/>
</dbReference>
<evidence type="ECO:0000313" key="10">
    <source>
        <dbReference type="EMBL" id="CAA9410599.1"/>
    </source>
</evidence>
<sequence length="438" mass="47263">MNPDDLRKRHAAVLPEWIALYYERPMELVRGEGFRVWDSEGNEYLDFFGGIVTTISGHAVPEIVEAVQKQAAKIFHSSTLYLIENQVKLAEKLISLSPISGDQKVFFVGSGSEANEAALLFATQYRNSSEIVALRGSYHGGSFGTMGTTGQSSWRPTPRSALDVSYTMTPHRSYSPLYAPFEGDPEGFARACADDVRRVIETTTTGRVAAFIAEPIQGVGGFIEIPPGYFERVKEILDEYDVLLISDEVQTAFGRTGSHFWGIEASGVEPDLITMAKGLGNGLAIGAVMGRAEVVDSISPNLHISTFGGNPISAAGALANINYILENDLQRNADEVGGYLKERLLKMAEKHGVVGEVRGRGLMLAIEIVGPGGDPDPPATARFMEACRERGVLVGKGGIKANAIRISPPLTITREAAEEAANVFEETLAEIGTREKVG</sequence>
<comment type="subunit">
    <text evidence="3">Homotetramer.</text>
</comment>
<evidence type="ECO:0000256" key="6">
    <source>
        <dbReference type="ARBA" id="ARBA00022679"/>
    </source>
</evidence>
<evidence type="ECO:0000256" key="3">
    <source>
        <dbReference type="ARBA" id="ARBA00011881"/>
    </source>
</evidence>
<comment type="cofactor">
    <cofactor evidence="1">
        <name>pyridoxal 5'-phosphate</name>
        <dbReference type="ChEBI" id="CHEBI:597326"/>
    </cofactor>
</comment>
<dbReference type="InterPro" id="IPR049704">
    <property type="entry name" value="Aminotrans_3_PPA_site"/>
</dbReference>
<gene>
    <name evidence="10" type="ORF">AVDCRST_MAG78-380</name>
</gene>
<dbReference type="AlphaFoldDB" id="A0A6J4PGV2"/>
<reference evidence="10" key="1">
    <citation type="submission" date="2020-02" db="EMBL/GenBank/DDBJ databases">
        <authorList>
            <person name="Meier V. D."/>
        </authorList>
    </citation>
    <scope>NUCLEOTIDE SEQUENCE</scope>
    <source>
        <strain evidence="10">AVDCRST_MAG78</strain>
    </source>
</reference>
<dbReference type="Gene3D" id="3.40.640.10">
    <property type="entry name" value="Type I PLP-dependent aspartate aminotransferase-like (Major domain)"/>
    <property type="match status" value="1"/>
</dbReference>
<accession>A0A6J4PGV2</accession>
<dbReference type="GO" id="GO:0030170">
    <property type="term" value="F:pyridoxal phosphate binding"/>
    <property type="evidence" value="ECO:0007669"/>
    <property type="project" value="InterPro"/>
</dbReference>
<evidence type="ECO:0000256" key="1">
    <source>
        <dbReference type="ARBA" id="ARBA00001933"/>
    </source>
</evidence>
<keyword evidence="5 10" id="KW-0032">Aminotransferase</keyword>
<dbReference type="InterPro" id="IPR015424">
    <property type="entry name" value="PyrdxlP-dep_Trfase"/>
</dbReference>
<dbReference type="InterPro" id="IPR015421">
    <property type="entry name" value="PyrdxlP-dep_Trfase_major"/>
</dbReference>
<comment type="similarity">
    <text evidence="2 9">Belongs to the class-III pyridoxal-phosphate-dependent aminotransferase family.</text>
</comment>
<evidence type="ECO:0000256" key="9">
    <source>
        <dbReference type="RuleBase" id="RU003560"/>
    </source>
</evidence>